<dbReference type="OrthoDB" id="5822275at2759"/>
<protein>
    <recommendedName>
        <fullName evidence="4">Shavenoid isoform B-like N-terminal domain-containing protein</fullName>
    </recommendedName>
</protein>
<evidence type="ECO:0000313" key="5">
    <source>
        <dbReference type="EnsemblMetazoa" id="PPA46692.1"/>
    </source>
</evidence>
<feature type="transmembrane region" description="Helical" evidence="2">
    <location>
        <begin position="254"/>
        <end position="278"/>
    </location>
</feature>
<dbReference type="PANTHER" id="PTHR39387:SF1">
    <property type="entry name" value="SHAVENOID, ISOFORM B"/>
    <property type="match status" value="1"/>
</dbReference>
<keyword evidence="2" id="KW-0812">Transmembrane</keyword>
<feature type="signal peptide" evidence="3">
    <location>
        <begin position="1"/>
        <end position="22"/>
    </location>
</feature>
<keyword evidence="2" id="KW-1133">Transmembrane helix</keyword>
<evidence type="ECO:0000256" key="1">
    <source>
        <dbReference type="SAM" id="MobiDB-lite"/>
    </source>
</evidence>
<name>A0A8R1V2K8_PRIPA</name>
<evidence type="ECO:0000313" key="6">
    <source>
        <dbReference type="Proteomes" id="UP000005239"/>
    </source>
</evidence>
<evidence type="ECO:0000256" key="2">
    <source>
        <dbReference type="SAM" id="Phobius"/>
    </source>
</evidence>
<sequence>MSSLHSILLLFSLFLFPPLISSLPSFPLSPLRGVQRRKLLPDLIKPTFCPTPCEKVFGAESRETSEELQGFDSIGPCLCVCPHDRPIYLNALGFCVERPPEECRSAVVFDDFPLDEVPVLNIDGVEGDKILKTTLSWSDEFSLSANFTPSCHISDVFIDSALHRWDSSIGNNFILNKTEEGAPRVFFNGTAVESSALIGAVIQLKIACRSLEERTRLQDEILLRPALLCITFRVEGESVSAPLELFHGDSRVQIIVLATVAIVLLLALVASAITYFICWRIQKRRLIGSIQLQYRAHLKHANLQNGVMSPIPHHPSGHQRQSSISSSSNGSPNGSNGVVQKRRLYFSSEFFEPECLLNPPPMAEQFLHDIRRMIDMARERIAARRFIPRMHPVYEVDGEEEIQPAPIRERRALDVVVPPPDHPHSAPSSAEESPRSAKSTDSGRETLDSSSSDDSASRSEEEEDKERSETKEMKETTRPKKRSSSIPVAPGRSFRAPKTTTVSTAVVPPPIPPKPTPSMIPRLGQASPKMSQRSLSTPTRLSEAGEDSTPSSSLPGPSQRRHERRKGYAVFPVDPMLNKSLPRRPRRTTPNE</sequence>
<keyword evidence="2" id="KW-0472">Membrane</keyword>
<organism evidence="5 6">
    <name type="scientific">Pristionchus pacificus</name>
    <name type="common">Parasitic nematode worm</name>
    <dbReference type="NCBI Taxonomy" id="54126"/>
    <lineage>
        <taxon>Eukaryota</taxon>
        <taxon>Metazoa</taxon>
        <taxon>Ecdysozoa</taxon>
        <taxon>Nematoda</taxon>
        <taxon>Chromadorea</taxon>
        <taxon>Rhabditida</taxon>
        <taxon>Rhabditina</taxon>
        <taxon>Diplogasteromorpha</taxon>
        <taxon>Diplogasteroidea</taxon>
        <taxon>Neodiplogasteridae</taxon>
        <taxon>Pristionchus</taxon>
    </lineage>
</organism>
<dbReference type="GO" id="GO:0005938">
    <property type="term" value="C:cell cortex"/>
    <property type="evidence" value="ECO:0000318"/>
    <property type="project" value="GO_Central"/>
</dbReference>
<feature type="compositionally biased region" description="Low complexity" evidence="1">
    <location>
        <begin position="425"/>
        <end position="439"/>
    </location>
</feature>
<reference evidence="6" key="1">
    <citation type="journal article" date="2008" name="Nat. Genet.">
        <title>The Pristionchus pacificus genome provides a unique perspective on nematode lifestyle and parasitism.</title>
        <authorList>
            <person name="Dieterich C."/>
            <person name="Clifton S.W."/>
            <person name="Schuster L.N."/>
            <person name="Chinwalla A."/>
            <person name="Delehaunty K."/>
            <person name="Dinkelacker I."/>
            <person name="Fulton L."/>
            <person name="Fulton R."/>
            <person name="Godfrey J."/>
            <person name="Minx P."/>
            <person name="Mitreva M."/>
            <person name="Roeseler W."/>
            <person name="Tian H."/>
            <person name="Witte H."/>
            <person name="Yang S.P."/>
            <person name="Wilson R.K."/>
            <person name="Sommer R.J."/>
        </authorList>
    </citation>
    <scope>NUCLEOTIDE SEQUENCE [LARGE SCALE GENOMIC DNA]</scope>
    <source>
        <strain evidence="6">PS312</strain>
    </source>
</reference>
<dbReference type="PANTHER" id="PTHR39387">
    <property type="entry name" value="SHAVENOID, ISOFORM B"/>
    <property type="match status" value="1"/>
</dbReference>
<evidence type="ECO:0000259" key="4">
    <source>
        <dbReference type="Pfam" id="PF23328"/>
    </source>
</evidence>
<feature type="chain" id="PRO_5035770116" description="Shavenoid isoform B-like N-terminal domain-containing protein" evidence="3">
    <location>
        <begin position="23"/>
        <end position="592"/>
    </location>
</feature>
<keyword evidence="3" id="KW-0732">Signal</keyword>
<evidence type="ECO:0000256" key="3">
    <source>
        <dbReference type="SAM" id="SignalP"/>
    </source>
</evidence>
<proteinExistence type="predicted"/>
<feature type="domain" description="Shavenoid isoform B-like N-terminal" evidence="4">
    <location>
        <begin position="34"/>
        <end position="98"/>
    </location>
</feature>
<feature type="region of interest" description="Disordered" evidence="1">
    <location>
        <begin position="416"/>
        <end position="592"/>
    </location>
</feature>
<gene>
    <name evidence="5" type="primary">WBGene00304471</name>
</gene>
<dbReference type="GO" id="GO:0035317">
    <property type="term" value="P:imaginal disc-derived wing hair organization"/>
    <property type="evidence" value="ECO:0000318"/>
    <property type="project" value="GO_Central"/>
</dbReference>
<dbReference type="Proteomes" id="UP000005239">
    <property type="component" value="Unassembled WGS sequence"/>
</dbReference>
<reference evidence="5" key="2">
    <citation type="submission" date="2022-06" db="UniProtKB">
        <authorList>
            <consortium name="EnsemblMetazoa"/>
        </authorList>
    </citation>
    <scope>IDENTIFICATION</scope>
    <source>
        <strain evidence="5">PS312</strain>
    </source>
</reference>
<feature type="compositionally biased region" description="Basic and acidic residues" evidence="1">
    <location>
        <begin position="455"/>
        <end position="478"/>
    </location>
</feature>
<dbReference type="InterPro" id="IPR057507">
    <property type="entry name" value="Sha_B-like_N"/>
</dbReference>
<feature type="compositionally biased region" description="Basic residues" evidence="1">
    <location>
        <begin position="581"/>
        <end position="592"/>
    </location>
</feature>
<feature type="region of interest" description="Disordered" evidence="1">
    <location>
        <begin position="307"/>
        <end position="338"/>
    </location>
</feature>
<feature type="compositionally biased region" description="Pro residues" evidence="1">
    <location>
        <begin position="507"/>
        <end position="518"/>
    </location>
</feature>
<keyword evidence="6" id="KW-1185">Reference proteome</keyword>
<dbReference type="Pfam" id="PF23328">
    <property type="entry name" value="Sha_B_N"/>
    <property type="match status" value="1"/>
</dbReference>
<dbReference type="AlphaFoldDB" id="A0A8R1V2K8"/>
<feature type="compositionally biased region" description="Low complexity" evidence="1">
    <location>
        <begin position="496"/>
        <end position="506"/>
    </location>
</feature>
<feature type="compositionally biased region" description="Low complexity" evidence="1">
    <location>
        <begin position="322"/>
        <end position="337"/>
    </location>
</feature>
<feature type="compositionally biased region" description="Polar residues" evidence="1">
    <location>
        <begin position="528"/>
        <end position="540"/>
    </location>
</feature>
<dbReference type="EnsemblMetazoa" id="PPA46692.1">
    <property type="protein sequence ID" value="PPA46692.1"/>
    <property type="gene ID" value="WBGene00304471"/>
</dbReference>
<accession>A0A8R1V2K8</accession>